<feature type="compositionally biased region" description="Basic and acidic residues" evidence="1">
    <location>
        <begin position="550"/>
        <end position="574"/>
    </location>
</feature>
<feature type="region of interest" description="Disordered" evidence="1">
    <location>
        <begin position="499"/>
        <end position="574"/>
    </location>
</feature>
<feature type="region of interest" description="Disordered" evidence="1">
    <location>
        <begin position="278"/>
        <end position="331"/>
    </location>
</feature>
<feature type="compositionally biased region" description="Acidic residues" evidence="1">
    <location>
        <begin position="313"/>
        <end position="323"/>
    </location>
</feature>
<proteinExistence type="predicted"/>
<gene>
    <name evidence="2" type="ORF">ACAOBT_LOCUS32787</name>
</gene>
<feature type="compositionally biased region" description="Basic residues" evidence="1">
    <location>
        <begin position="613"/>
        <end position="623"/>
    </location>
</feature>
<dbReference type="AlphaFoldDB" id="A0A9P0MA79"/>
<reference evidence="2" key="1">
    <citation type="submission" date="2022-03" db="EMBL/GenBank/DDBJ databases">
        <authorList>
            <person name="Sayadi A."/>
        </authorList>
    </citation>
    <scope>NUCLEOTIDE SEQUENCE</scope>
</reference>
<evidence type="ECO:0000256" key="1">
    <source>
        <dbReference type="SAM" id="MobiDB-lite"/>
    </source>
</evidence>
<dbReference type="OrthoDB" id="6776666at2759"/>
<feature type="compositionally biased region" description="Basic residues" evidence="1">
    <location>
        <begin position="522"/>
        <end position="549"/>
    </location>
</feature>
<feature type="region of interest" description="Disordered" evidence="1">
    <location>
        <begin position="611"/>
        <end position="640"/>
    </location>
</feature>
<evidence type="ECO:0000313" key="2">
    <source>
        <dbReference type="EMBL" id="CAH2012351.1"/>
    </source>
</evidence>
<organism evidence="2 3">
    <name type="scientific">Acanthoscelides obtectus</name>
    <name type="common">Bean weevil</name>
    <name type="synonym">Bruchus obtectus</name>
    <dbReference type="NCBI Taxonomy" id="200917"/>
    <lineage>
        <taxon>Eukaryota</taxon>
        <taxon>Metazoa</taxon>
        <taxon>Ecdysozoa</taxon>
        <taxon>Arthropoda</taxon>
        <taxon>Hexapoda</taxon>
        <taxon>Insecta</taxon>
        <taxon>Pterygota</taxon>
        <taxon>Neoptera</taxon>
        <taxon>Endopterygota</taxon>
        <taxon>Coleoptera</taxon>
        <taxon>Polyphaga</taxon>
        <taxon>Cucujiformia</taxon>
        <taxon>Chrysomeloidea</taxon>
        <taxon>Chrysomelidae</taxon>
        <taxon>Bruchinae</taxon>
        <taxon>Bruchini</taxon>
        <taxon>Acanthoscelides</taxon>
    </lineage>
</organism>
<accession>A0A9P0MA79</accession>
<comment type="caution">
    <text evidence="2">The sequence shown here is derived from an EMBL/GenBank/DDBJ whole genome shotgun (WGS) entry which is preliminary data.</text>
</comment>
<evidence type="ECO:0000313" key="3">
    <source>
        <dbReference type="Proteomes" id="UP001152888"/>
    </source>
</evidence>
<dbReference type="Proteomes" id="UP001152888">
    <property type="component" value="Unassembled WGS sequence"/>
</dbReference>
<keyword evidence="3" id="KW-1185">Reference proteome</keyword>
<protein>
    <submittedName>
        <fullName evidence="2">Uncharacterized protein</fullName>
    </submittedName>
</protein>
<feature type="compositionally biased region" description="Acidic residues" evidence="1">
    <location>
        <begin position="283"/>
        <end position="293"/>
    </location>
</feature>
<feature type="region of interest" description="Disordered" evidence="1">
    <location>
        <begin position="1"/>
        <end position="28"/>
    </location>
</feature>
<sequence length="640" mass="74044">MEPKKNSASEEAPAPIATASGPSDASLQPKYLSKRSLKLLHVETFDADHERPPSPRGCVGDVEAIPLPTTFAKIDKLVPFPLVREIGVKAFIVYLSELLGLKYYKTSLLQFWFLDILTDIIWRAQDEYQFPDQRQKCIVEWIFFMFDLIRAPDLNLGRKEVFKILEEALAVAEEHIESGCNQLPVPDELFTIASQQEEEISQESLTSDEEENVASTSTVSIDPVENKSYSYLAIETENKFEYFKLPDKQCEWNDVDDCMSTSIETDSEDEVRVVAAQSKSEVVEEDVEDDFDPAEFYKPDSRVPSRFLRRDSEEEEEESEDVSYDSVSKEESVHSQRPKWIARSRNHQLDPCPSLVIHAKQECNEEEEADNEKKKEEDTLQAWFDYHIWQLRIENMADPSKGSIFDSTSIDTLTESVSQEERRLSNIYQMNVEDDNVRQMRQNMFVNTCVLLAIKEFMYDYFYSNFQFALIKTACSYTHYLVTQNLTDEWNIPKLFRGEFKRPAPKKPKKTKLEKKKQDKKEKKKDKGSKKDKKSSKSKKSKDSKGKKKESKEGNKPGGLTKEEKAEMLRLQREQARLEEEQRIAATNRQFLFPLTDAATDEFFEGVFENWVKPKKKEKRTKGKDKGSQKSSKSSKKGKN</sequence>
<name>A0A9P0MA79_ACAOB</name>
<feature type="compositionally biased region" description="Basic residues" evidence="1">
    <location>
        <begin position="503"/>
        <end position="515"/>
    </location>
</feature>
<dbReference type="EMBL" id="CAKOFQ010008170">
    <property type="protein sequence ID" value="CAH2012351.1"/>
    <property type="molecule type" value="Genomic_DNA"/>
</dbReference>
<feature type="compositionally biased region" description="Basic and acidic residues" evidence="1">
    <location>
        <begin position="295"/>
        <end position="312"/>
    </location>
</feature>